<organism evidence="2">
    <name type="scientific">Anopheles darlingi</name>
    <name type="common">Mosquito</name>
    <dbReference type="NCBI Taxonomy" id="43151"/>
    <lineage>
        <taxon>Eukaryota</taxon>
        <taxon>Metazoa</taxon>
        <taxon>Ecdysozoa</taxon>
        <taxon>Arthropoda</taxon>
        <taxon>Hexapoda</taxon>
        <taxon>Insecta</taxon>
        <taxon>Pterygota</taxon>
        <taxon>Neoptera</taxon>
        <taxon>Endopterygota</taxon>
        <taxon>Diptera</taxon>
        <taxon>Nematocera</taxon>
        <taxon>Culicoidea</taxon>
        <taxon>Culicidae</taxon>
        <taxon>Anophelinae</taxon>
        <taxon>Anopheles</taxon>
    </lineage>
</organism>
<protein>
    <submittedName>
        <fullName evidence="2">Putative secreted protein</fullName>
    </submittedName>
</protein>
<dbReference type="AlphaFoldDB" id="A0A2M4DHZ8"/>
<feature type="signal peptide" evidence="1">
    <location>
        <begin position="1"/>
        <end position="20"/>
    </location>
</feature>
<accession>A0A2M4DHZ8</accession>
<keyword evidence="1" id="KW-0732">Signal</keyword>
<reference evidence="2" key="1">
    <citation type="submission" date="2018-01" db="EMBL/GenBank/DDBJ databases">
        <title>An insight into the sialome of Amazonian anophelines.</title>
        <authorList>
            <person name="Ribeiro J.M."/>
            <person name="Scarpassa V."/>
            <person name="Calvo E."/>
        </authorList>
    </citation>
    <scope>NUCLEOTIDE SEQUENCE</scope>
</reference>
<evidence type="ECO:0000313" key="2">
    <source>
        <dbReference type="EMBL" id="MBW77194.1"/>
    </source>
</evidence>
<name>A0A2M4DHZ8_ANODA</name>
<feature type="chain" id="PRO_5014908603" evidence="1">
    <location>
        <begin position="21"/>
        <end position="102"/>
    </location>
</feature>
<sequence>MIVALVKILFLLFVPRHLLTVRTFVQWHGKTSIEIRHEKVSAGNRFLYPPIFPRTARSDQPLAPMVLISCCAVVLPEARQPRVGPGTVVSSVTNSMVGSKRF</sequence>
<dbReference type="EMBL" id="GGFL01013016">
    <property type="protein sequence ID" value="MBW77194.1"/>
    <property type="molecule type" value="Transcribed_RNA"/>
</dbReference>
<proteinExistence type="predicted"/>
<evidence type="ECO:0000256" key="1">
    <source>
        <dbReference type="SAM" id="SignalP"/>
    </source>
</evidence>